<dbReference type="Proteomes" id="UP000195437">
    <property type="component" value="Chromosome"/>
</dbReference>
<dbReference type="InterPro" id="IPR029063">
    <property type="entry name" value="SAM-dependent_MTases_sf"/>
</dbReference>
<evidence type="ECO:0000313" key="4">
    <source>
        <dbReference type="Proteomes" id="UP000195437"/>
    </source>
</evidence>
<evidence type="ECO:0000256" key="1">
    <source>
        <dbReference type="ARBA" id="ARBA00022679"/>
    </source>
</evidence>
<evidence type="ECO:0000313" key="3">
    <source>
        <dbReference type="EMBL" id="ARU60789.1"/>
    </source>
</evidence>
<keyword evidence="1 3" id="KW-0808">Transferase</keyword>
<keyword evidence="3" id="KW-0489">Methyltransferase</keyword>
<dbReference type="Gene3D" id="3.40.50.150">
    <property type="entry name" value="Vaccinia Virus protein VP39"/>
    <property type="match status" value="1"/>
</dbReference>
<dbReference type="GO" id="GO:0032259">
    <property type="term" value="P:methylation"/>
    <property type="evidence" value="ECO:0007669"/>
    <property type="project" value="UniProtKB-KW"/>
</dbReference>
<sequence>MGNTDIFEKMADRYDNSERVQIAKIASDAIREYVVDAKDKTAIDFGCGTGLVGMNLLDDFKSVLFLDSSQNMIQQIKQKIAEFNIENADTLCFDFEKQGQSELQADYIFMAQVLLHIPDTELVLSRLYDVLNPGGHLLIVDFDKNESIVSDLVHNGFDQADLAERMRKLGYRDIQSKTVYSGSNIFMNQDASIFVLDAQK</sequence>
<dbReference type="PANTHER" id="PTHR43861:SF3">
    <property type="entry name" value="PUTATIVE (AFU_ORTHOLOGUE AFUA_2G14390)-RELATED"/>
    <property type="match status" value="1"/>
</dbReference>
<dbReference type="SUPFAM" id="SSF53335">
    <property type="entry name" value="S-adenosyl-L-methionine-dependent methyltransferases"/>
    <property type="match status" value="1"/>
</dbReference>
<dbReference type="AlphaFoldDB" id="A0A1Y0IL81"/>
<keyword evidence="4" id="KW-1185">Reference proteome</keyword>
<dbReference type="GO" id="GO:0008168">
    <property type="term" value="F:methyltransferase activity"/>
    <property type="evidence" value="ECO:0007669"/>
    <property type="project" value="UniProtKB-KW"/>
</dbReference>
<dbReference type="PANTHER" id="PTHR43861">
    <property type="entry name" value="TRANS-ACONITATE 2-METHYLTRANSFERASE-RELATED"/>
    <property type="match status" value="1"/>
</dbReference>
<dbReference type="CDD" id="cd02440">
    <property type="entry name" value="AdoMet_MTases"/>
    <property type="match status" value="1"/>
</dbReference>
<protein>
    <submittedName>
        <fullName evidence="3">Methyltransferase type 12</fullName>
    </submittedName>
</protein>
<name>A0A1Y0IL81_9BACL</name>
<evidence type="ECO:0000259" key="2">
    <source>
        <dbReference type="Pfam" id="PF08242"/>
    </source>
</evidence>
<reference evidence="4" key="1">
    <citation type="submission" date="2017-05" db="EMBL/GenBank/DDBJ databases">
        <authorList>
            <person name="Sung H."/>
        </authorList>
    </citation>
    <scope>NUCLEOTIDE SEQUENCE [LARGE SCALE GENOMIC DNA]</scope>
    <source>
        <strain evidence="4">AR23208</strain>
    </source>
</reference>
<dbReference type="KEGG" id="tum:CBW65_06555"/>
<gene>
    <name evidence="3" type="ORF">CBW65_06555</name>
</gene>
<organism evidence="3 4">
    <name type="scientific">Tumebacillus avium</name>
    <dbReference type="NCBI Taxonomy" id="1903704"/>
    <lineage>
        <taxon>Bacteria</taxon>
        <taxon>Bacillati</taxon>
        <taxon>Bacillota</taxon>
        <taxon>Bacilli</taxon>
        <taxon>Bacillales</taxon>
        <taxon>Alicyclobacillaceae</taxon>
        <taxon>Tumebacillus</taxon>
    </lineage>
</organism>
<dbReference type="InterPro" id="IPR013217">
    <property type="entry name" value="Methyltransf_12"/>
</dbReference>
<accession>A0A1Y0IL81</accession>
<dbReference type="EMBL" id="CP021434">
    <property type="protein sequence ID" value="ARU60789.1"/>
    <property type="molecule type" value="Genomic_DNA"/>
</dbReference>
<dbReference type="OrthoDB" id="9791837at2"/>
<dbReference type="Pfam" id="PF08242">
    <property type="entry name" value="Methyltransf_12"/>
    <property type="match status" value="1"/>
</dbReference>
<proteinExistence type="predicted"/>
<feature type="domain" description="Methyltransferase type 12" evidence="2">
    <location>
        <begin position="43"/>
        <end position="137"/>
    </location>
</feature>
<dbReference type="RefSeq" id="WP_087456180.1">
    <property type="nucleotide sequence ID" value="NZ_CP021434.1"/>
</dbReference>